<dbReference type="GeneID" id="36536520"/>
<reference evidence="2" key="1">
    <citation type="journal article" date="2018" name="Proc. Natl. Acad. Sci. U.S.A.">
        <title>Linking secondary metabolites to gene clusters through genome sequencing of six diverse Aspergillus species.</title>
        <authorList>
            <person name="Kaerboelling I."/>
            <person name="Vesth T.C."/>
            <person name="Frisvad J.C."/>
            <person name="Nybo J.L."/>
            <person name="Theobald S."/>
            <person name="Kuo A."/>
            <person name="Bowyer P."/>
            <person name="Matsuda Y."/>
            <person name="Mondo S."/>
            <person name="Lyhne E.K."/>
            <person name="Kogle M.E."/>
            <person name="Clum A."/>
            <person name="Lipzen A."/>
            <person name="Salamov A."/>
            <person name="Ngan C.Y."/>
            <person name="Daum C."/>
            <person name="Chiniquy J."/>
            <person name="Barry K."/>
            <person name="LaButti K."/>
            <person name="Haridas S."/>
            <person name="Simmons B.A."/>
            <person name="Magnuson J.K."/>
            <person name="Mortensen U.H."/>
            <person name="Larsen T.O."/>
            <person name="Grigoriev I.V."/>
            <person name="Baker S.E."/>
            <person name="Andersen M.R."/>
        </authorList>
    </citation>
    <scope>NUCLEOTIDE SEQUENCE [LARGE SCALE GENOMIC DNA]</scope>
    <source>
        <strain evidence="2">IBT 16806</strain>
    </source>
</reference>
<sequence>MTKDLSFDVYFSNEQAHARFGDGKTLAEHLREIYEGEDLVFPDTFEHSDTSPPVQYLTVEAPDDMTVEELYEVEVPPGLMVRIEELPQ</sequence>
<comment type="caution">
    <text evidence="1">The sequence shown here is derived from an EMBL/GenBank/DDBJ whole genome shotgun (WGS) entry which is preliminary data.</text>
</comment>
<dbReference type="VEuPathDB" id="FungiDB:P174DRAFT_453981"/>
<dbReference type="Proteomes" id="UP000234474">
    <property type="component" value="Unassembled WGS sequence"/>
</dbReference>
<dbReference type="AlphaFoldDB" id="A0A2I1C0E9"/>
<keyword evidence="2" id="KW-1185">Reference proteome</keyword>
<dbReference type="EMBL" id="MSZS01000007">
    <property type="protein sequence ID" value="PKX91108.1"/>
    <property type="molecule type" value="Genomic_DNA"/>
</dbReference>
<proteinExistence type="predicted"/>
<organism evidence="1 2">
    <name type="scientific">Aspergillus novofumigatus (strain IBT 16806)</name>
    <dbReference type="NCBI Taxonomy" id="1392255"/>
    <lineage>
        <taxon>Eukaryota</taxon>
        <taxon>Fungi</taxon>
        <taxon>Dikarya</taxon>
        <taxon>Ascomycota</taxon>
        <taxon>Pezizomycotina</taxon>
        <taxon>Eurotiomycetes</taxon>
        <taxon>Eurotiomycetidae</taxon>
        <taxon>Eurotiales</taxon>
        <taxon>Aspergillaceae</taxon>
        <taxon>Aspergillus</taxon>
        <taxon>Aspergillus subgen. Fumigati</taxon>
    </lineage>
</organism>
<evidence type="ECO:0000313" key="1">
    <source>
        <dbReference type="EMBL" id="PKX91108.1"/>
    </source>
</evidence>
<dbReference type="OMA" id="FDVYYSN"/>
<gene>
    <name evidence="1" type="ORF">P174DRAFT_453981</name>
</gene>
<name>A0A2I1C0E9_ASPN1</name>
<dbReference type="RefSeq" id="XP_024679703.1">
    <property type="nucleotide sequence ID" value="XM_024829194.1"/>
</dbReference>
<accession>A0A2I1C0E9</accession>
<evidence type="ECO:0000313" key="2">
    <source>
        <dbReference type="Proteomes" id="UP000234474"/>
    </source>
</evidence>
<dbReference type="OrthoDB" id="4402936at2759"/>
<protein>
    <submittedName>
        <fullName evidence="1">Uncharacterized protein</fullName>
    </submittedName>
</protein>